<dbReference type="Proteomes" id="UP000306192">
    <property type="component" value="Unassembled WGS sequence"/>
</dbReference>
<accession>A0A4T2BVW5</accession>
<dbReference type="RefSeq" id="WP_136642287.1">
    <property type="nucleotide sequence ID" value="NZ_QYRT01000018.1"/>
</dbReference>
<protein>
    <submittedName>
        <fullName evidence="3">ATP-dependent DNA ligase</fullName>
    </submittedName>
</protein>
<proteinExistence type="predicted"/>
<feature type="domain" description="DUF7882" evidence="2">
    <location>
        <begin position="1"/>
        <end position="97"/>
    </location>
</feature>
<dbReference type="AlphaFoldDB" id="A0A4T2BVW5"/>
<evidence type="ECO:0000256" key="1">
    <source>
        <dbReference type="SAM" id="MobiDB-lite"/>
    </source>
</evidence>
<name>A0A4T2BVW5_9MICO</name>
<dbReference type="GO" id="GO:0016874">
    <property type="term" value="F:ligase activity"/>
    <property type="evidence" value="ECO:0007669"/>
    <property type="project" value="UniProtKB-KW"/>
</dbReference>
<keyword evidence="4" id="KW-1185">Reference proteome</keyword>
<gene>
    <name evidence="3" type="ORF">D4765_10715</name>
</gene>
<evidence type="ECO:0000313" key="4">
    <source>
        <dbReference type="Proteomes" id="UP000306192"/>
    </source>
</evidence>
<reference evidence="3 4" key="1">
    <citation type="journal article" date="2019" name="Microorganisms">
        <title>Systematic Affiliation and Genome Analysis of Subtercola vilae DB165(T) with Particular Emphasis on Cold Adaptation of an Isolate from a High-Altitude Cold Volcano Lake.</title>
        <authorList>
            <person name="Villalobos A.S."/>
            <person name="Wiese J."/>
            <person name="Imhoff J.F."/>
            <person name="Dorador C."/>
            <person name="Keller A."/>
            <person name="Hentschel U."/>
        </authorList>
    </citation>
    <scope>NUCLEOTIDE SEQUENCE [LARGE SCALE GENOMIC DNA]</scope>
    <source>
        <strain evidence="3 4">DB165</strain>
    </source>
</reference>
<comment type="caution">
    <text evidence="3">The sequence shown here is derived from an EMBL/GenBank/DDBJ whole genome shotgun (WGS) entry which is preliminary data.</text>
</comment>
<dbReference type="EMBL" id="QYRT01000018">
    <property type="protein sequence ID" value="TIH35657.1"/>
    <property type="molecule type" value="Genomic_DNA"/>
</dbReference>
<sequence>MGKLVYGDSGTEIEFDDRVLTHLQIVIGAKLRRRESFFFSWKDDPAVGDGRSSIWLDSSVPLYFRYSASKVPVINREWITVMTSSANSGAGLTFIEEPGEKSTPLPKSQA</sequence>
<organism evidence="3 4">
    <name type="scientific">Subtercola vilae</name>
    <dbReference type="NCBI Taxonomy" id="2056433"/>
    <lineage>
        <taxon>Bacteria</taxon>
        <taxon>Bacillati</taxon>
        <taxon>Actinomycetota</taxon>
        <taxon>Actinomycetes</taxon>
        <taxon>Micrococcales</taxon>
        <taxon>Microbacteriaceae</taxon>
        <taxon>Subtercola</taxon>
    </lineage>
</organism>
<evidence type="ECO:0000313" key="3">
    <source>
        <dbReference type="EMBL" id="TIH35657.1"/>
    </source>
</evidence>
<dbReference type="InterPro" id="IPR057204">
    <property type="entry name" value="DUF7882"/>
</dbReference>
<feature type="region of interest" description="Disordered" evidence="1">
    <location>
        <begin position="90"/>
        <end position="110"/>
    </location>
</feature>
<dbReference type="OrthoDB" id="5123855at2"/>
<dbReference type="Pfam" id="PF25355">
    <property type="entry name" value="DUF7882"/>
    <property type="match status" value="1"/>
</dbReference>
<evidence type="ECO:0000259" key="2">
    <source>
        <dbReference type="Pfam" id="PF25355"/>
    </source>
</evidence>
<keyword evidence="3" id="KW-0436">Ligase</keyword>